<keyword evidence="2" id="KW-0812">Transmembrane</keyword>
<dbReference type="AlphaFoldDB" id="A0AAN9EDC6"/>
<dbReference type="Pfam" id="PF01554">
    <property type="entry name" value="MatE"/>
    <property type="match status" value="1"/>
</dbReference>
<dbReference type="PANTHER" id="PTHR11206">
    <property type="entry name" value="MULTIDRUG RESISTANCE PROTEIN"/>
    <property type="match status" value="1"/>
</dbReference>
<protein>
    <submittedName>
        <fullName evidence="3">Uncharacterized protein</fullName>
    </submittedName>
</protein>
<dbReference type="GO" id="GO:0042910">
    <property type="term" value="F:xenobiotic transmembrane transporter activity"/>
    <property type="evidence" value="ECO:0007669"/>
    <property type="project" value="InterPro"/>
</dbReference>
<reference evidence="3 4" key="1">
    <citation type="submission" date="2024-01" db="EMBL/GenBank/DDBJ databases">
        <title>The genomes of 5 underutilized Papilionoideae crops provide insights into root nodulation and disease resistanc.</title>
        <authorList>
            <person name="Yuan L."/>
        </authorList>
    </citation>
    <scope>NUCLEOTIDE SEQUENCE [LARGE SCALE GENOMIC DNA]</scope>
    <source>
        <strain evidence="3">ZHUSHIDOU_FW_LH</strain>
        <tissue evidence="3">Leaf</tissue>
    </source>
</reference>
<feature type="transmembrane region" description="Helical" evidence="2">
    <location>
        <begin position="23"/>
        <end position="46"/>
    </location>
</feature>
<dbReference type="InterPro" id="IPR002528">
    <property type="entry name" value="MATE_fam"/>
</dbReference>
<keyword evidence="4" id="KW-1185">Reference proteome</keyword>
<keyword evidence="2" id="KW-1133">Transmembrane helix</keyword>
<gene>
    <name evidence="3" type="ORF">RIF29_33139</name>
</gene>
<evidence type="ECO:0000256" key="2">
    <source>
        <dbReference type="SAM" id="Phobius"/>
    </source>
</evidence>
<accession>A0AAN9EDC6</accession>
<name>A0AAN9EDC6_CROPI</name>
<sequence>MNAAVSVRVSNELGACHPRTAKFSLVVAVITSFLIGLLLSVVLIIFRGKYPALFSNDSVVKKLVSDLTPMLALCIIINNVQPVLSGVAIGAGWQTAVAYVNIACYYLFGVPMGLIFGYKLDFGVLGIWSGMLLGTVLQTCVLTFMIYKTDWNKEALLADDRIKKWGGHDYSRINNIGKNGQET</sequence>
<feature type="transmembrane region" description="Helical" evidence="2">
    <location>
        <begin position="67"/>
        <end position="90"/>
    </location>
</feature>
<dbReference type="EMBL" id="JAYWIO010000007">
    <property type="protein sequence ID" value="KAK7250606.1"/>
    <property type="molecule type" value="Genomic_DNA"/>
</dbReference>
<proteinExistence type="inferred from homology"/>
<evidence type="ECO:0000313" key="3">
    <source>
        <dbReference type="EMBL" id="KAK7250606.1"/>
    </source>
</evidence>
<evidence type="ECO:0000313" key="4">
    <source>
        <dbReference type="Proteomes" id="UP001372338"/>
    </source>
</evidence>
<feature type="transmembrane region" description="Helical" evidence="2">
    <location>
        <begin position="96"/>
        <end position="118"/>
    </location>
</feature>
<dbReference type="Proteomes" id="UP001372338">
    <property type="component" value="Unassembled WGS sequence"/>
</dbReference>
<keyword evidence="2" id="KW-0472">Membrane</keyword>
<dbReference type="GO" id="GO:0016020">
    <property type="term" value="C:membrane"/>
    <property type="evidence" value="ECO:0007669"/>
    <property type="project" value="InterPro"/>
</dbReference>
<feature type="transmembrane region" description="Helical" evidence="2">
    <location>
        <begin position="125"/>
        <end position="147"/>
    </location>
</feature>
<organism evidence="3 4">
    <name type="scientific">Crotalaria pallida</name>
    <name type="common">Smooth rattlebox</name>
    <name type="synonym">Crotalaria striata</name>
    <dbReference type="NCBI Taxonomy" id="3830"/>
    <lineage>
        <taxon>Eukaryota</taxon>
        <taxon>Viridiplantae</taxon>
        <taxon>Streptophyta</taxon>
        <taxon>Embryophyta</taxon>
        <taxon>Tracheophyta</taxon>
        <taxon>Spermatophyta</taxon>
        <taxon>Magnoliopsida</taxon>
        <taxon>eudicotyledons</taxon>
        <taxon>Gunneridae</taxon>
        <taxon>Pentapetalae</taxon>
        <taxon>rosids</taxon>
        <taxon>fabids</taxon>
        <taxon>Fabales</taxon>
        <taxon>Fabaceae</taxon>
        <taxon>Papilionoideae</taxon>
        <taxon>50 kb inversion clade</taxon>
        <taxon>genistoids sensu lato</taxon>
        <taxon>core genistoids</taxon>
        <taxon>Crotalarieae</taxon>
        <taxon>Crotalaria</taxon>
    </lineage>
</organism>
<dbReference type="GO" id="GO:0015297">
    <property type="term" value="F:antiporter activity"/>
    <property type="evidence" value="ECO:0007669"/>
    <property type="project" value="InterPro"/>
</dbReference>
<evidence type="ECO:0000256" key="1">
    <source>
        <dbReference type="ARBA" id="ARBA00010199"/>
    </source>
</evidence>
<comment type="caution">
    <text evidence="3">The sequence shown here is derived from an EMBL/GenBank/DDBJ whole genome shotgun (WGS) entry which is preliminary data.</text>
</comment>
<comment type="similarity">
    <text evidence="1">Belongs to the multi antimicrobial extrusion (MATE) (TC 2.A.66.1) family.</text>
</comment>